<evidence type="ECO:0000256" key="7">
    <source>
        <dbReference type="ARBA" id="ARBA00023136"/>
    </source>
</evidence>
<dbReference type="InterPro" id="IPR001841">
    <property type="entry name" value="Znf_RING"/>
</dbReference>
<feature type="compositionally biased region" description="Basic and acidic residues" evidence="9">
    <location>
        <begin position="259"/>
        <end position="270"/>
    </location>
</feature>
<feature type="transmembrane region" description="Helical" evidence="10">
    <location>
        <begin position="65"/>
        <end position="86"/>
    </location>
</feature>
<keyword evidence="4 8" id="KW-0863">Zinc-finger</keyword>
<dbReference type="InParanoid" id="A0A1X2HLY7"/>
<dbReference type="PANTHER" id="PTHR46539:SF1">
    <property type="entry name" value="E3 UBIQUITIN-PROTEIN LIGASE ATL42"/>
    <property type="match status" value="1"/>
</dbReference>
<dbReference type="InterPro" id="IPR013083">
    <property type="entry name" value="Znf_RING/FYVE/PHD"/>
</dbReference>
<evidence type="ECO:0000256" key="5">
    <source>
        <dbReference type="ARBA" id="ARBA00022833"/>
    </source>
</evidence>
<evidence type="ECO:0000256" key="6">
    <source>
        <dbReference type="ARBA" id="ARBA00022989"/>
    </source>
</evidence>
<dbReference type="EMBL" id="MCGN01000002">
    <property type="protein sequence ID" value="ORZ00404.1"/>
    <property type="molecule type" value="Genomic_DNA"/>
</dbReference>
<feature type="region of interest" description="Disordered" evidence="9">
    <location>
        <begin position="259"/>
        <end position="296"/>
    </location>
</feature>
<name>A0A1X2HLY7_SYNRA</name>
<keyword evidence="6 10" id="KW-1133">Transmembrane helix</keyword>
<protein>
    <recommendedName>
        <fullName evidence="11">RING-type domain-containing protein</fullName>
    </recommendedName>
</protein>
<dbReference type="SUPFAM" id="SSF57850">
    <property type="entry name" value="RING/U-box"/>
    <property type="match status" value="1"/>
</dbReference>
<accession>A0A1X2HLY7</accession>
<evidence type="ECO:0000256" key="4">
    <source>
        <dbReference type="ARBA" id="ARBA00022771"/>
    </source>
</evidence>
<comment type="caution">
    <text evidence="12">The sequence shown here is derived from an EMBL/GenBank/DDBJ whole genome shotgun (WGS) entry which is preliminary data.</text>
</comment>
<dbReference type="PROSITE" id="PS50089">
    <property type="entry name" value="ZF_RING_2"/>
    <property type="match status" value="1"/>
</dbReference>
<dbReference type="AlphaFoldDB" id="A0A1X2HLY7"/>
<feature type="compositionally biased region" description="Polar residues" evidence="9">
    <location>
        <begin position="279"/>
        <end position="296"/>
    </location>
</feature>
<dbReference type="CDD" id="cd16454">
    <property type="entry name" value="RING-H2_PA-TM-RING"/>
    <property type="match status" value="1"/>
</dbReference>
<dbReference type="SMART" id="SM00744">
    <property type="entry name" value="RINGv"/>
    <property type="match status" value="1"/>
</dbReference>
<evidence type="ECO:0000256" key="8">
    <source>
        <dbReference type="PROSITE-ProRule" id="PRU00175"/>
    </source>
</evidence>
<gene>
    <name evidence="12" type="ORF">BCR43DRAFT_485156</name>
</gene>
<keyword evidence="7 10" id="KW-0472">Membrane</keyword>
<evidence type="ECO:0000313" key="13">
    <source>
        <dbReference type="Proteomes" id="UP000242180"/>
    </source>
</evidence>
<dbReference type="OrthoDB" id="8062037at2759"/>
<feature type="domain" description="RING-type" evidence="11">
    <location>
        <begin position="160"/>
        <end position="202"/>
    </location>
</feature>
<dbReference type="Proteomes" id="UP000242180">
    <property type="component" value="Unassembled WGS sequence"/>
</dbReference>
<dbReference type="InterPro" id="IPR011016">
    <property type="entry name" value="Znf_RING-CH"/>
</dbReference>
<dbReference type="Gene3D" id="3.30.40.10">
    <property type="entry name" value="Zinc/RING finger domain, C3HC4 (zinc finger)"/>
    <property type="match status" value="1"/>
</dbReference>
<evidence type="ECO:0000313" key="12">
    <source>
        <dbReference type="EMBL" id="ORZ00404.1"/>
    </source>
</evidence>
<keyword evidence="13" id="KW-1185">Reference proteome</keyword>
<evidence type="ECO:0000256" key="2">
    <source>
        <dbReference type="ARBA" id="ARBA00022692"/>
    </source>
</evidence>
<keyword evidence="5" id="KW-0862">Zinc</keyword>
<dbReference type="GO" id="GO:0008270">
    <property type="term" value="F:zinc ion binding"/>
    <property type="evidence" value="ECO:0007669"/>
    <property type="project" value="UniProtKB-KW"/>
</dbReference>
<reference evidence="12 13" key="1">
    <citation type="submission" date="2016-07" db="EMBL/GenBank/DDBJ databases">
        <title>Pervasive Adenine N6-methylation of Active Genes in Fungi.</title>
        <authorList>
            <consortium name="DOE Joint Genome Institute"/>
            <person name="Mondo S.J."/>
            <person name="Dannebaum R.O."/>
            <person name="Kuo R.C."/>
            <person name="Labutti K."/>
            <person name="Haridas S."/>
            <person name="Kuo A."/>
            <person name="Salamov A."/>
            <person name="Ahrendt S.R."/>
            <person name="Lipzen A."/>
            <person name="Sullivan W."/>
            <person name="Andreopoulos W.B."/>
            <person name="Clum A."/>
            <person name="Lindquist E."/>
            <person name="Daum C."/>
            <person name="Ramamoorthy G.K."/>
            <person name="Gryganskyi A."/>
            <person name="Culley D."/>
            <person name="Magnuson J.K."/>
            <person name="James T.Y."/>
            <person name="O'Malley M.A."/>
            <person name="Stajich J.E."/>
            <person name="Spatafora J.W."/>
            <person name="Visel A."/>
            <person name="Grigoriev I.V."/>
        </authorList>
    </citation>
    <scope>NUCLEOTIDE SEQUENCE [LARGE SCALE GENOMIC DNA]</scope>
    <source>
        <strain evidence="12 13">NRRL 2496</strain>
    </source>
</reference>
<dbReference type="Pfam" id="PF13639">
    <property type="entry name" value="zf-RING_2"/>
    <property type="match status" value="1"/>
</dbReference>
<evidence type="ECO:0000256" key="9">
    <source>
        <dbReference type="SAM" id="MobiDB-lite"/>
    </source>
</evidence>
<comment type="subcellular location">
    <subcellularLocation>
        <location evidence="1">Membrane</location>
    </subcellularLocation>
</comment>
<dbReference type="STRING" id="13706.A0A1X2HLY7"/>
<dbReference type="GO" id="GO:0016020">
    <property type="term" value="C:membrane"/>
    <property type="evidence" value="ECO:0007669"/>
    <property type="project" value="UniProtKB-SubCell"/>
</dbReference>
<sequence>MLVPLDTGITIPAFYVDKEAGDKLHHHVLSLSQRLPVTLFDQPRIQAVRVLMLPGNSRGPNPWELTLIIVVVLLATGFITSIFMHWHLVRKNRRLREQVEQGLIPPPPDMLPMGKQMLTPAQLEMFPLRTVSKKSSVAPVASKRNSIITSDGQILDEDCCVICLEKVDEGDVVRELPCKHDYHQNCIDPWLTTKCAECPLCKTDYSASPPNSNDKPSETRHEGEIAPLTLEADSTIPSHARRYRDRLLDIMLRRHKRRDEISASDATREDQDVELANITAGSGTTPPGHLQLNNNP</sequence>
<evidence type="ECO:0000256" key="10">
    <source>
        <dbReference type="SAM" id="Phobius"/>
    </source>
</evidence>
<dbReference type="SMART" id="SM00184">
    <property type="entry name" value="RING"/>
    <property type="match status" value="1"/>
</dbReference>
<dbReference type="PANTHER" id="PTHR46539">
    <property type="entry name" value="E3 UBIQUITIN-PROTEIN LIGASE ATL42"/>
    <property type="match status" value="1"/>
</dbReference>
<evidence type="ECO:0000256" key="3">
    <source>
        <dbReference type="ARBA" id="ARBA00022723"/>
    </source>
</evidence>
<evidence type="ECO:0000259" key="11">
    <source>
        <dbReference type="PROSITE" id="PS50089"/>
    </source>
</evidence>
<organism evidence="12 13">
    <name type="scientific">Syncephalastrum racemosum</name>
    <name type="common">Filamentous fungus</name>
    <dbReference type="NCBI Taxonomy" id="13706"/>
    <lineage>
        <taxon>Eukaryota</taxon>
        <taxon>Fungi</taxon>
        <taxon>Fungi incertae sedis</taxon>
        <taxon>Mucoromycota</taxon>
        <taxon>Mucoromycotina</taxon>
        <taxon>Mucoromycetes</taxon>
        <taxon>Mucorales</taxon>
        <taxon>Syncephalastraceae</taxon>
        <taxon>Syncephalastrum</taxon>
    </lineage>
</organism>
<proteinExistence type="predicted"/>
<keyword evidence="3" id="KW-0479">Metal-binding</keyword>
<keyword evidence="2 10" id="KW-0812">Transmembrane</keyword>
<evidence type="ECO:0000256" key="1">
    <source>
        <dbReference type="ARBA" id="ARBA00004370"/>
    </source>
</evidence>